<accession>A0ABT1LKP5</accession>
<dbReference type="RefSeq" id="WP_254746006.1">
    <property type="nucleotide sequence ID" value="NZ_JANCLU010000028.1"/>
</dbReference>
<feature type="region of interest" description="Disordered" evidence="1">
    <location>
        <begin position="551"/>
        <end position="586"/>
    </location>
</feature>
<dbReference type="Proteomes" id="UP001205890">
    <property type="component" value="Unassembled WGS sequence"/>
</dbReference>
<gene>
    <name evidence="2" type="ORF">NK718_20015</name>
</gene>
<proteinExistence type="predicted"/>
<organism evidence="2 3">
    <name type="scientific">Alsobacter ponti</name>
    <dbReference type="NCBI Taxonomy" id="2962936"/>
    <lineage>
        <taxon>Bacteria</taxon>
        <taxon>Pseudomonadati</taxon>
        <taxon>Pseudomonadota</taxon>
        <taxon>Alphaproteobacteria</taxon>
        <taxon>Hyphomicrobiales</taxon>
        <taxon>Alsobacteraceae</taxon>
        <taxon>Alsobacter</taxon>
    </lineage>
</organism>
<keyword evidence="3" id="KW-1185">Reference proteome</keyword>
<sequence>MAGALPDWTVPAPLAEGRAFPAFERPDVAVALPLGLAVADEPGGDPAFRLTAVRPARPDPGDPDRALLELRLRLVYPDAPGAEQAAPVRGELALLPSDSVTDARLTPPPPESLDWLGLGLARLSVPLDPAAASLIEAALADGPLPFTARADIEIDGVSPRAPARVVVAGKRLAAALAAHAPDGFLARDGLLALLRGDLASLGLTVTAAGPEPAPGALAEALADRIRVRFGRFAAPSGLGAPGFALAVAERDAPDEIAWNLAETLVAPRSFSLGLDPFAEARELARRVGRDALVRRVVTPELSLGFRRLLVEAALLQRPAGVALAAVNIVLPPHPPGRPQEIRKSVDLTHAEVTPVDVRLAPDEELAWTAACVMMLETPAGMRRLDGPPRSGAGWRVSIRPADLPARFVRVEASPALTALADLDVACEAGGAPVAKPVRLDASRPSASLTLPRDLADARLVATAVSPRDGARLALAPRDAQPCRFDVTDLPGYGPRAASLAARLDGAPLLALEVRPESAGDEAVEPVLLTADRDTRLVTWFAADPFRPGLMWRPRQPDGAPPLPWRGPIQDGEALSVPAGAPEGATP</sequence>
<reference evidence="2 3" key="1">
    <citation type="submission" date="2022-07" db="EMBL/GenBank/DDBJ databases">
        <authorList>
            <person name="Li W.-J."/>
            <person name="Deng Q.-Q."/>
        </authorList>
    </citation>
    <scope>NUCLEOTIDE SEQUENCE [LARGE SCALE GENOMIC DNA]</scope>
    <source>
        <strain evidence="2 3">SYSU M60028</strain>
    </source>
</reference>
<dbReference type="EMBL" id="JANCLU010000028">
    <property type="protein sequence ID" value="MCP8940818.1"/>
    <property type="molecule type" value="Genomic_DNA"/>
</dbReference>
<evidence type="ECO:0000256" key="1">
    <source>
        <dbReference type="SAM" id="MobiDB-lite"/>
    </source>
</evidence>
<name>A0ABT1LKP5_9HYPH</name>
<evidence type="ECO:0000313" key="3">
    <source>
        <dbReference type="Proteomes" id="UP001205890"/>
    </source>
</evidence>
<evidence type="ECO:0000313" key="2">
    <source>
        <dbReference type="EMBL" id="MCP8940818.1"/>
    </source>
</evidence>
<comment type="caution">
    <text evidence="2">The sequence shown here is derived from an EMBL/GenBank/DDBJ whole genome shotgun (WGS) entry which is preliminary data.</text>
</comment>
<protein>
    <submittedName>
        <fullName evidence="2">Uncharacterized protein</fullName>
    </submittedName>
</protein>